<feature type="modified residue" description="4-aspartylphosphate" evidence="6">
    <location>
        <position position="58"/>
    </location>
</feature>
<name>A0A923ECX2_CLOTT</name>
<dbReference type="CDD" id="cd00383">
    <property type="entry name" value="trans_reg_C"/>
    <property type="match status" value="1"/>
</dbReference>
<dbReference type="InterPro" id="IPR001789">
    <property type="entry name" value="Sig_transdc_resp-reg_receiver"/>
</dbReference>
<dbReference type="GO" id="GO:0006355">
    <property type="term" value="P:regulation of DNA-templated transcription"/>
    <property type="evidence" value="ECO:0007669"/>
    <property type="project" value="InterPro"/>
</dbReference>
<dbReference type="SMART" id="SM00862">
    <property type="entry name" value="Trans_reg_C"/>
    <property type="match status" value="1"/>
</dbReference>
<feature type="domain" description="OmpR/PhoB-type" evidence="9">
    <location>
        <begin position="129"/>
        <end position="227"/>
    </location>
</feature>
<evidence type="ECO:0000256" key="6">
    <source>
        <dbReference type="PROSITE-ProRule" id="PRU00169"/>
    </source>
</evidence>
<gene>
    <name evidence="10" type="ORF">HGG79_13625</name>
</gene>
<dbReference type="SMART" id="SM00448">
    <property type="entry name" value="REC"/>
    <property type="match status" value="1"/>
</dbReference>
<comment type="function">
    <text evidence="5">May play the central regulatory role in sporulation. It may be an element of the effector pathway responsible for the activation of sporulation genes in response to nutritional stress. Spo0A may act in concert with spo0H (a sigma factor) to control the expression of some genes that are critical to the sporulation process.</text>
</comment>
<keyword evidence="6" id="KW-0597">Phosphoprotein</keyword>
<accession>A0A923ECX2</accession>
<dbReference type="Gene3D" id="1.10.10.10">
    <property type="entry name" value="Winged helix-like DNA-binding domain superfamily/Winged helix DNA-binding domain"/>
    <property type="match status" value="1"/>
</dbReference>
<dbReference type="Proteomes" id="UP000563151">
    <property type="component" value="Unassembled WGS sequence"/>
</dbReference>
<dbReference type="SUPFAM" id="SSF52172">
    <property type="entry name" value="CheY-like"/>
    <property type="match status" value="1"/>
</dbReference>
<dbReference type="InterPro" id="IPR036388">
    <property type="entry name" value="WH-like_DNA-bd_sf"/>
</dbReference>
<organism evidence="10 11">
    <name type="scientific">Clostridium tetanomorphum</name>
    <dbReference type="NCBI Taxonomy" id="1553"/>
    <lineage>
        <taxon>Bacteria</taxon>
        <taxon>Bacillati</taxon>
        <taxon>Bacillota</taxon>
        <taxon>Clostridia</taxon>
        <taxon>Eubacteriales</taxon>
        <taxon>Clostridiaceae</taxon>
        <taxon>Clostridium</taxon>
    </lineage>
</organism>
<keyword evidence="4" id="KW-0804">Transcription</keyword>
<dbReference type="GO" id="GO:0000156">
    <property type="term" value="F:phosphorelay response regulator activity"/>
    <property type="evidence" value="ECO:0007669"/>
    <property type="project" value="TreeGrafter"/>
</dbReference>
<dbReference type="Pfam" id="PF00072">
    <property type="entry name" value="Response_reg"/>
    <property type="match status" value="1"/>
</dbReference>
<feature type="DNA-binding region" description="OmpR/PhoB-type" evidence="7">
    <location>
        <begin position="129"/>
        <end position="227"/>
    </location>
</feature>
<dbReference type="PROSITE" id="PS51755">
    <property type="entry name" value="OMPR_PHOB"/>
    <property type="match status" value="1"/>
</dbReference>
<dbReference type="Pfam" id="PF00486">
    <property type="entry name" value="Trans_reg_C"/>
    <property type="match status" value="1"/>
</dbReference>
<dbReference type="PROSITE" id="PS50110">
    <property type="entry name" value="RESPONSE_REGULATORY"/>
    <property type="match status" value="1"/>
</dbReference>
<protein>
    <recommendedName>
        <fullName evidence="1">Stage 0 sporulation protein A homolog</fullName>
    </recommendedName>
</protein>
<evidence type="ECO:0000259" key="9">
    <source>
        <dbReference type="PROSITE" id="PS51755"/>
    </source>
</evidence>
<evidence type="ECO:0000313" key="11">
    <source>
        <dbReference type="Proteomes" id="UP000563151"/>
    </source>
</evidence>
<sequence>MEGGAEVARITIVEDDLLMREELMNVLEKAGYEVALIADFHDMVDQIATLTPDLVLLDINLPEQSGFEVCKNLKLKGIGPILILTSRDKLQDELHGLKLGADDYLTKPCNRDRLLARIHNLLRRFEGQPELIDVGSFLLDPNTFTLYKGSQSLLLSANEGRILLALVQNRPDIVSKSTLSKFLWGIDQYIDENALQVNITRLRKTLRQLDLDHQIETIRGKGYRLRGYMKP</sequence>
<evidence type="ECO:0000256" key="1">
    <source>
        <dbReference type="ARBA" id="ARBA00018672"/>
    </source>
</evidence>
<evidence type="ECO:0000256" key="7">
    <source>
        <dbReference type="PROSITE-ProRule" id="PRU01091"/>
    </source>
</evidence>
<evidence type="ECO:0000256" key="3">
    <source>
        <dbReference type="ARBA" id="ARBA00023125"/>
    </source>
</evidence>
<dbReference type="InterPro" id="IPR039420">
    <property type="entry name" value="WalR-like"/>
</dbReference>
<proteinExistence type="predicted"/>
<feature type="domain" description="Response regulatory" evidence="8">
    <location>
        <begin position="9"/>
        <end position="122"/>
    </location>
</feature>
<evidence type="ECO:0000259" key="8">
    <source>
        <dbReference type="PROSITE" id="PS50110"/>
    </source>
</evidence>
<keyword evidence="2" id="KW-0805">Transcription regulation</keyword>
<dbReference type="PANTHER" id="PTHR48111:SF43">
    <property type="entry name" value="STAGE 0 SPORULATION PROTEIN A HOMOLOG"/>
    <property type="match status" value="1"/>
</dbReference>
<dbReference type="InterPro" id="IPR001867">
    <property type="entry name" value="OmpR/PhoB-type_DNA-bd"/>
</dbReference>
<comment type="caution">
    <text evidence="10">The sequence shown here is derived from an EMBL/GenBank/DDBJ whole genome shotgun (WGS) entry which is preliminary data.</text>
</comment>
<dbReference type="AlphaFoldDB" id="A0A923ECX2"/>
<dbReference type="GO" id="GO:0000976">
    <property type="term" value="F:transcription cis-regulatory region binding"/>
    <property type="evidence" value="ECO:0007669"/>
    <property type="project" value="TreeGrafter"/>
</dbReference>
<dbReference type="InterPro" id="IPR011006">
    <property type="entry name" value="CheY-like_superfamily"/>
</dbReference>
<evidence type="ECO:0000256" key="2">
    <source>
        <dbReference type="ARBA" id="ARBA00023015"/>
    </source>
</evidence>
<evidence type="ECO:0000256" key="5">
    <source>
        <dbReference type="ARBA" id="ARBA00024867"/>
    </source>
</evidence>
<dbReference type="Gene3D" id="3.40.50.2300">
    <property type="match status" value="1"/>
</dbReference>
<evidence type="ECO:0000256" key="4">
    <source>
        <dbReference type="ARBA" id="ARBA00023163"/>
    </source>
</evidence>
<evidence type="ECO:0000313" key="10">
    <source>
        <dbReference type="EMBL" id="MBC2398804.1"/>
    </source>
</evidence>
<dbReference type="EMBL" id="JAAZWO010000018">
    <property type="protein sequence ID" value="MBC2398804.1"/>
    <property type="molecule type" value="Genomic_DNA"/>
</dbReference>
<dbReference type="Gene3D" id="6.10.250.690">
    <property type="match status" value="1"/>
</dbReference>
<dbReference type="PANTHER" id="PTHR48111">
    <property type="entry name" value="REGULATOR OF RPOS"/>
    <property type="match status" value="1"/>
</dbReference>
<reference evidence="10 11" key="1">
    <citation type="submission" date="2020-04" db="EMBL/GenBank/DDBJ databases">
        <title>Genomic insights into acetone-butanol-ethanol (ABE) fermentation by sequencing solventogenic clostridia strains.</title>
        <authorList>
            <person name="Brown S."/>
        </authorList>
    </citation>
    <scope>NUCLEOTIDE SEQUENCE [LARGE SCALE GENOMIC DNA]</scope>
    <source>
        <strain evidence="10 11">DJ011</strain>
    </source>
</reference>
<dbReference type="CDD" id="cd17574">
    <property type="entry name" value="REC_OmpR"/>
    <property type="match status" value="1"/>
</dbReference>
<keyword evidence="11" id="KW-1185">Reference proteome</keyword>
<keyword evidence="3 7" id="KW-0238">DNA-binding</keyword>
<dbReference type="InterPro" id="IPR016032">
    <property type="entry name" value="Sig_transdc_resp-reg_C-effctor"/>
</dbReference>
<dbReference type="SUPFAM" id="SSF46894">
    <property type="entry name" value="C-terminal effector domain of the bipartite response regulators"/>
    <property type="match status" value="1"/>
</dbReference>
<dbReference type="GO" id="GO:0005829">
    <property type="term" value="C:cytosol"/>
    <property type="evidence" value="ECO:0007669"/>
    <property type="project" value="TreeGrafter"/>
</dbReference>
<dbReference type="GO" id="GO:0032993">
    <property type="term" value="C:protein-DNA complex"/>
    <property type="evidence" value="ECO:0007669"/>
    <property type="project" value="TreeGrafter"/>
</dbReference>